<dbReference type="InterPro" id="IPR038765">
    <property type="entry name" value="Papain-like_cys_pep_sf"/>
</dbReference>
<gene>
    <name evidence="14" type="primary">ATG4B_1</name>
    <name evidence="14" type="ORF">BG011_003565</name>
</gene>
<evidence type="ECO:0000256" key="8">
    <source>
        <dbReference type="ARBA" id="ARBA00022927"/>
    </source>
</evidence>
<keyword evidence="8" id="KW-0653">Protein transport</keyword>
<dbReference type="SUPFAM" id="SSF54001">
    <property type="entry name" value="Cysteine proteinases"/>
    <property type="match status" value="1"/>
</dbReference>
<evidence type="ECO:0000256" key="1">
    <source>
        <dbReference type="ARBA" id="ARBA00004496"/>
    </source>
</evidence>
<evidence type="ECO:0000256" key="9">
    <source>
        <dbReference type="ARBA" id="ARBA00023006"/>
    </source>
</evidence>
<evidence type="ECO:0000256" key="2">
    <source>
        <dbReference type="ARBA" id="ARBA00010958"/>
    </source>
</evidence>
<evidence type="ECO:0000256" key="10">
    <source>
        <dbReference type="ARBA" id="ARBA00029362"/>
    </source>
</evidence>
<evidence type="ECO:0000256" key="11">
    <source>
        <dbReference type="ARBA" id="ARBA00030240"/>
    </source>
</evidence>
<evidence type="ECO:0000256" key="3">
    <source>
        <dbReference type="ARBA" id="ARBA00022448"/>
    </source>
</evidence>
<dbReference type="InterPro" id="IPR005078">
    <property type="entry name" value="Peptidase_C54"/>
</dbReference>
<evidence type="ECO:0000259" key="13">
    <source>
        <dbReference type="Pfam" id="PF03416"/>
    </source>
</evidence>
<feature type="compositionally biased region" description="Low complexity" evidence="12">
    <location>
        <begin position="660"/>
        <end position="679"/>
    </location>
</feature>
<dbReference type="GO" id="GO:0016485">
    <property type="term" value="P:protein processing"/>
    <property type="evidence" value="ECO:0007669"/>
    <property type="project" value="TreeGrafter"/>
</dbReference>
<dbReference type="InterPro" id="IPR046792">
    <property type="entry name" value="Peptidase_C54_cat"/>
</dbReference>
<keyword evidence="7" id="KW-0788">Thiol protease</keyword>
<dbReference type="GO" id="GO:0005737">
    <property type="term" value="C:cytoplasm"/>
    <property type="evidence" value="ECO:0007669"/>
    <property type="project" value="UniProtKB-SubCell"/>
</dbReference>
<evidence type="ECO:0000256" key="5">
    <source>
        <dbReference type="ARBA" id="ARBA00022670"/>
    </source>
</evidence>
<feature type="compositionally biased region" description="Low complexity" evidence="12">
    <location>
        <begin position="20"/>
        <end position="37"/>
    </location>
</feature>
<keyword evidence="6" id="KW-0378">Hydrolase</keyword>
<dbReference type="GO" id="GO:0000045">
    <property type="term" value="P:autophagosome assembly"/>
    <property type="evidence" value="ECO:0007669"/>
    <property type="project" value="TreeGrafter"/>
</dbReference>
<keyword evidence="9" id="KW-0072">Autophagy</keyword>
<comment type="catalytic activity">
    <reaction evidence="10">
        <text>[protein]-C-terminal L-amino acid-glycyl-phosphatidylethanolamide + H2O = [protein]-C-terminal L-amino acid-glycine + a 1,2-diacyl-sn-glycero-3-phosphoethanolamine</text>
        <dbReference type="Rhea" id="RHEA:67548"/>
        <dbReference type="Rhea" id="RHEA-COMP:17323"/>
        <dbReference type="Rhea" id="RHEA-COMP:17324"/>
        <dbReference type="ChEBI" id="CHEBI:15377"/>
        <dbReference type="ChEBI" id="CHEBI:64612"/>
        <dbReference type="ChEBI" id="CHEBI:172940"/>
        <dbReference type="ChEBI" id="CHEBI:172941"/>
    </reaction>
    <physiologicalReaction direction="left-to-right" evidence="10">
        <dbReference type="Rhea" id="RHEA:67549"/>
    </physiologicalReaction>
</comment>
<dbReference type="GO" id="GO:0035973">
    <property type="term" value="P:aggrephagy"/>
    <property type="evidence" value="ECO:0007669"/>
    <property type="project" value="TreeGrafter"/>
</dbReference>
<evidence type="ECO:0000256" key="12">
    <source>
        <dbReference type="SAM" id="MobiDB-lite"/>
    </source>
</evidence>
<feature type="region of interest" description="Disordered" evidence="12">
    <location>
        <begin position="446"/>
        <end position="545"/>
    </location>
</feature>
<dbReference type="EMBL" id="JAAAJA010000235">
    <property type="protein sequence ID" value="KAG0258052.1"/>
    <property type="molecule type" value="Genomic_DNA"/>
</dbReference>
<keyword evidence="3" id="KW-0813">Transport</keyword>
<dbReference type="Pfam" id="PF03416">
    <property type="entry name" value="Peptidase_C54"/>
    <property type="match status" value="1"/>
</dbReference>
<accession>A0A9P6Q428</accession>
<feature type="region of interest" description="Disordered" evidence="12">
    <location>
        <begin position="1"/>
        <end position="49"/>
    </location>
</feature>
<evidence type="ECO:0000256" key="7">
    <source>
        <dbReference type="ARBA" id="ARBA00022807"/>
    </source>
</evidence>
<feature type="compositionally biased region" description="Basic and acidic residues" evidence="12">
    <location>
        <begin position="473"/>
        <end position="487"/>
    </location>
</feature>
<keyword evidence="4" id="KW-0963">Cytoplasm</keyword>
<reference evidence="14" key="1">
    <citation type="journal article" date="2020" name="Fungal Divers.">
        <title>Resolving the Mortierellaceae phylogeny through synthesis of multi-gene phylogenetics and phylogenomics.</title>
        <authorList>
            <person name="Vandepol N."/>
            <person name="Liber J."/>
            <person name="Desiro A."/>
            <person name="Na H."/>
            <person name="Kennedy M."/>
            <person name="Barry K."/>
            <person name="Grigoriev I.V."/>
            <person name="Miller A.N."/>
            <person name="O'Donnell K."/>
            <person name="Stajich J.E."/>
            <person name="Bonito G."/>
        </authorList>
    </citation>
    <scope>NUCLEOTIDE SEQUENCE</scope>
    <source>
        <strain evidence="14">KOD948</strain>
    </source>
</reference>
<feature type="region of interest" description="Disordered" evidence="12">
    <location>
        <begin position="312"/>
        <end position="333"/>
    </location>
</feature>
<comment type="similarity">
    <text evidence="2">Belongs to the peptidase C54 family.</text>
</comment>
<dbReference type="PANTHER" id="PTHR22624:SF49">
    <property type="entry name" value="CYSTEINE PROTEASE"/>
    <property type="match status" value="1"/>
</dbReference>
<feature type="domain" description="Peptidase C54 catalytic" evidence="13">
    <location>
        <begin position="816"/>
        <end position="1096"/>
    </location>
</feature>
<proteinExistence type="inferred from homology"/>
<evidence type="ECO:0000256" key="6">
    <source>
        <dbReference type="ARBA" id="ARBA00022801"/>
    </source>
</evidence>
<dbReference type="GO" id="GO:0000423">
    <property type="term" value="P:mitophagy"/>
    <property type="evidence" value="ECO:0007669"/>
    <property type="project" value="TreeGrafter"/>
</dbReference>
<organism evidence="14 15">
    <name type="scientific">Mortierella polycephala</name>
    <dbReference type="NCBI Taxonomy" id="41804"/>
    <lineage>
        <taxon>Eukaryota</taxon>
        <taxon>Fungi</taxon>
        <taxon>Fungi incertae sedis</taxon>
        <taxon>Mucoromycota</taxon>
        <taxon>Mortierellomycotina</taxon>
        <taxon>Mortierellomycetes</taxon>
        <taxon>Mortierellales</taxon>
        <taxon>Mortierellaceae</taxon>
        <taxon>Mortierella</taxon>
    </lineage>
</organism>
<keyword evidence="5 14" id="KW-0645">Protease</keyword>
<evidence type="ECO:0000313" key="15">
    <source>
        <dbReference type="Proteomes" id="UP000726737"/>
    </source>
</evidence>
<feature type="compositionally biased region" description="Polar residues" evidence="12">
    <location>
        <begin position="1"/>
        <end position="12"/>
    </location>
</feature>
<dbReference type="GO" id="GO:0015031">
    <property type="term" value="P:protein transport"/>
    <property type="evidence" value="ECO:0007669"/>
    <property type="project" value="UniProtKB-KW"/>
</dbReference>
<feature type="compositionally biased region" description="Polar residues" evidence="12">
    <location>
        <begin position="118"/>
        <end position="136"/>
    </location>
</feature>
<evidence type="ECO:0000256" key="4">
    <source>
        <dbReference type="ARBA" id="ARBA00022490"/>
    </source>
</evidence>
<feature type="compositionally biased region" description="Low complexity" evidence="12">
    <location>
        <begin position="497"/>
        <end position="530"/>
    </location>
</feature>
<dbReference type="AlphaFoldDB" id="A0A9P6Q428"/>
<dbReference type="OrthoDB" id="2960936at2759"/>
<name>A0A9P6Q428_9FUNG</name>
<dbReference type="GO" id="GO:0004197">
    <property type="term" value="F:cysteine-type endopeptidase activity"/>
    <property type="evidence" value="ECO:0007669"/>
    <property type="project" value="TreeGrafter"/>
</dbReference>
<dbReference type="GO" id="GO:0019786">
    <property type="term" value="F:protein-phosphatidylethanolamide deconjugating activity"/>
    <property type="evidence" value="ECO:0007669"/>
    <property type="project" value="InterPro"/>
</dbReference>
<sequence>MQSLQVDSAHSSGKSRNRKSLPTPSSSSSLSSSSSSSNATRREKYASSQLAANISGTKTLPVFQSTDPSVTAASSAAPSATLAAAVGPVSSEVPSDLLPRDNIEFWASLYAQHPVHTLQKSTTESSPSATDFTSATGKHKNRRGPINVLQILTKTDTEHPDHCQFRRLPVKTSRTSASTVLALPSGPFSIVLFFTVDDLSSPGLYPPLQRHTSSLPTTTLWYSTSAYTRSKTVQEQRELMGSFLPNHSDPSSQTVNSEAVAPFYIYETQVIGTDMVRGEDALVLNMRLSSPEGVVYSELSYTLFKGHEGRGLMDGHNNNTGRSVKPRRRDTVATPYATSERDRDLVRGIDATGYDGAFDMIGEEFDLVESTAVSQPGGPGEPDAGEHLVQATSQFFTKMGYWLYNSRVVQYISRDDRVRTKAAFQERDIWMLGTRYRLRPSSQRKALALKAQDTQTGHDQESMRNGIVSNAQDRIESEKMPDVEKASAGRSRHSRTHSSTSAATPSPSMTSLDNRSYSQSRSTRASRTASPIPEDTEPPPHLYYSTTVSAPASVSVSPETPRSSLLSKFTKLNLSHGDPSYKDDSHRQSSRQADQEVDTTGIQPNDALGSMAPRRERKRKTSKVAAGAELDDIESSLVPSYPESTPEGDQLNSSTPNLPASISGRQRSSAISSSRRQNSMPISKVFAAGETIPSLPSSSSQSSTTASSGSVLRRSWRSLSLSLASARSALPLGLSSPSLSSGFSRSFGMGDMHEKDTHRYAHGNEDCDGLIALPHSTIAYLSLLHPGPSSSLSSSSTPASSSSTGKNLTEEQEILKQFIMDFQSRLWFTYRKDLQRIEPSFYTCDSGWGCMMRTGQSLLAQGFLQATLGRGWRAHLPQTDKTRRRYKRILNWFVDEPDREYSIHRIAKEGLALDKRIGEWFGPSTVAHAFKRLSEGHRKCPLTILVPMDGTVRISEVIGAATTAQTTSSTRSSSGSTAVETKWKPVMLMIPVRLGLDKLTAKYRRNLRQLFRMPQFLGIAGGRPSRSLYFVACQGDELFYYDPHFIKPRITSEELSVCPAPSFHCPVVRTMDILELDPSMLLGFLIESPSALEDLVVRFKQDMEQAYPLLTIVEDDGTANPTRFLYSERMPLVHEEQEQGRSVGKDMDAVRCRTKKDDCGMVLAEDVERDEEDEDAFLVIE</sequence>
<dbReference type="GO" id="GO:0034727">
    <property type="term" value="P:piecemeal microautophagy of the nucleus"/>
    <property type="evidence" value="ECO:0007669"/>
    <property type="project" value="TreeGrafter"/>
</dbReference>
<comment type="subcellular location">
    <subcellularLocation>
        <location evidence="1">Cytoplasm</location>
    </subcellularLocation>
</comment>
<protein>
    <recommendedName>
        <fullName evidence="11">Autophagy-related protein 4</fullName>
    </recommendedName>
</protein>
<feature type="region of interest" description="Disordered" evidence="12">
    <location>
        <begin position="574"/>
        <end position="680"/>
    </location>
</feature>
<dbReference type="PANTHER" id="PTHR22624">
    <property type="entry name" value="CYSTEINE PROTEASE ATG4"/>
    <property type="match status" value="1"/>
</dbReference>
<feature type="region of interest" description="Disordered" evidence="12">
    <location>
        <begin position="118"/>
        <end position="140"/>
    </location>
</feature>
<dbReference type="Proteomes" id="UP000726737">
    <property type="component" value="Unassembled WGS sequence"/>
</dbReference>
<comment type="caution">
    <text evidence="14">The sequence shown here is derived from an EMBL/GenBank/DDBJ whole genome shotgun (WGS) entry which is preliminary data.</text>
</comment>
<keyword evidence="15" id="KW-1185">Reference proteome</keyword>
<evidence type="ECO:0000313" key="14">
    <source>
        <dbReference type="EMBL" id="KAG0258052.1"/>
    </source>
</evidence>